<dbReference type="PANTHER" id="PTHR33463">
    <property type="entry name" value="NB-ARC DOMAIN-CONTAINING PROTEIN-RELATED"/>
    <property type="match status" value="1"/>
</dbReference>
<keyword evidence="1" id="KW-0611">Plant defense</keyword>
<dbReference type="OrthoDB" id="988913at2759"/>
<dbReference type="EMBL" id="VAHF01000008">
    <property type="protein sequence ID" value="TXG56824.1"/>
    <property type="molecule type" value="Genomic_DNA"/>
</dbReference>
<dbReference type="Pfam" id="PF23247">
    <property type="entry name" value="LRR_RPS2"/>
    <property type="match status" value="2"/>
</dbReference>
<name>A0A5C7HIY5_9ROSI</name>
<protein>
    <recommendedName>
        <fullName evidence="2">Disease resistance protein At4g27190-like leucine-rich repeats domain-containing protein</fullName>
    </recommendedName>
</protein>
<dbReference type="Proteomes" id="UP000323000">
    <property type="component" value="Chromosome 8"/>
</dbReference>
<sequence length="575" mass="66306">MEEIFTTGRENEEIVWDKLHSLSLKKLPKLRSFYSVEEVASTSDQERQMIDTHMPLFDGKVKFRNLKTLQLSAINFEKMWHNQLPLKSSSFQNLTDLMIQNCCNMKYLFSSSTLGSFLQLQNLNIHNCTVLEEIIRIDDLGIHVELPSLKELSIKGCPEMKAFIFSDKVAFPSLEEIQIQYMDNLEMIWNNQLEDFLDNQYYIYVEECGIEEIVSKEEGEVADRTLVFPKLTSLSLYHLQELKCFHPGIYSTKWPMLKKLNAIGCDKINALELFGIQEVISDDQLDILVQEKVLPNLVELGLDGIKTRMVWQRQFPEILFPKLISLEILNDELAVLPPRILQRSHNLERLSLQDSLYEWIFSCEEVNEQAKIKSLHICKLHNLKQIWKQDSKVDAIHQNLENLVVRSCGSLVTLIPPSTSFQNLTILRVCECSLINLLSSSTVKSLMQLKEMEIGYCKMMTEVVTGDEVGIEEEINFKNLKSLELTSLSRITRFCFGNYNFNFPSLEKFNVVSCPKMKIFSSIAASTPMLRGIELDWEIYYCDGDLNTTMERIHEKKNAESSTKDCAGPSAQHLE</sequence>
<organism evidence="3 4">
    <name type="scientific">Acer yangbiense</name>
    <dbReference type="NCBI Taxonomy" id="1000413"/>
    <lineage>
        <taxon>Eukaryota</taxon>
        <taxon>Viridiplantae</taxon>
        <taxon>Streptophyta</taxon>
        <taxon>Embryophyta</taxon>
        <taxon>Tracheophyta</taxon>
        <taxon>Spermatophyta</taxon>
        <taxon>Magnoliopsida</taxon>
        <taxon>eudicotyledons</taxon>
        <taxon>Gunneridae</taxon>
        <taxon>Pentapetalae</taxon>
        <taxon>rosids</taxon>
        <taxon>malvids</taxon>
        <taxon>Sapindales</taxon>
        <taxon>Sapindaceae</taxon>
        <taxon>Hippocastanoideae</taxon>
        <taxon>Acereae</taxon>
        <taxon>Acer</taxon>
    </lineage>
</organism>
<feature type="domain" description="Disease resistance protein At4g27190-like leucine-rich repeats" evidence="2">
    <location>
        <begin position="298"/>
        <end position="419"/>
    </location>
</feature>
<dbReference type="Gene3D" id="3.80.10.10">
    <property type="entry name" value="Ribonuclease Inhibitor"/>
    <property type="match status" value="2"/>
</dbReference>
<feature type="domain" description="Disease resistance protein At4g27190-like leucine-rich repeats" evidence="2">
    <location>
        <begin position="66"/>
        <end position="161"/>
    </location>
</feature>
<reference evidence="4" key="1">
    <citation type="journal article" date="2019" name="Gigascience">
        <title>De novo genome assembly of the endangered Acer yangbiense, a plant species with extremely small populations endemic to Yunnan Province, China.</title>
        <authorList>
            <person name="Yang J."/>
            <person name="Wariss H.M."/>
            <person name="Tao L."/>
            <person name="Zhang R."/>
            <person name="Yun Q."/>
            <person name="Hollingsworth P."/>
            <person name="Dao Z."/>
            <person name="Luo G."/>
            <person name="Guo H."/>
            <person name="Ma Y."/>
            <person name="Sun W."/>
        </authorList>
    </citation>
    <scope>NUCLEOTIDE SEQUENCE [LARGE SCALE GENOMIC DNA]</scope>
    <source>
        <strain evidence="4">cv. Malutang</strain>
    </source>
</reference>
<evidence type="ECO:0000259" key="2">
    <source>
        <dbReference type="Pfam" id="PF23247"/>
    </source>
</evidence>
<dbReference type="InterPro" id="IPR050905">
    <property type="entry name" value="Plant_NBS-LRR"/>
</dbReference>
<gene>
    <name evidence="3" type="ORF">EZV62_018137</name>
</gene>
<keyword evidence="4" id="KW-1185">Reference proteome</keyword>
<evidence type="ECO:0000313" key="4">
    <source>
        <dbReference type="Proteomes" id="UP000323000"/>
    </source>
</evidence>
<evidence type="ECO:0000313" key="3">
    <source>
        <dbReference type="EMBL" id="TXG56824.1"/>
    </source>
</evidence>
<evidence type="ECO:0000256" key="1">
    <source>
        <dbReference type="ARBA" id="ARBA00022821"/>
    </source>
</evidence>
<dbReference type="InterPro" id="IPR057135">
    <property type="entry name" value="At4g27190-like_LRR"/>
</dbReference>
<dbReference type="InterPro" id="IPR032675">
    <property type="entry name" value="LRR_dom_sf"/>
</dbReference>
<comment type="caution">
    <text evidence="3">The sequence shown here is derived from an EMBL/GenBank/DDBJ whole genome shotgun (WGS) entry which is preliminary data.</text>
</comment>
<proteinExistence type="predicted"/>
<dbReference type="PANTHER" id="PTHR33463:SF136">
    <property type="entry name" value="NB-ARC DOMAIN-CONTAINING PROTEIN"/>
    <property type="match status" value="1"/>
</dbReference>
<accession>A0A5C7HIY5</accession>
<dbReference type="SUPFAM" id="SSF52058">
    <property type="entry name" value="L domain-like"/>
    <property type="match status" value="1"/>
</dbReference>
<dbReference type="AlphaFoldDB" id="A0A5C7HIY5"/>